<sequence>MARTYKKKPKTLYTKEDVFEALRKVRDGAYLREKQAKTMQFYRRPLLELIKKPQETLTRDSIEAVYKRNGQVFCDEEEKLLTAYIKRATDIYFGLNPKEVRKLSNQYAVSLKKSTLQSWFKHEMAGEDWFSAFLQRNPSMLICTPNQQV</sequence>
<gene>
    <name evidence="1" type="ORF">ILUMI_01442</name>
</gene>
<evidence type="ECO:0008006" key="3">
    <source>
        <dbReference type="Google" id="ProtNLM"/>
    </source>
</evidence>
<accession>A0A8K0DJP5</accession>
<evidence type="ECO:0000313" key="1">
    <source>
        <dbReference type="EMBL" id="KAF2904727.1"/>
    </source>
</evidence>
<proteinExistence type="predicted"/>
<reference evidence="1" key="1">
    <citation type="submission" date="2019-08" db="EMBL/GenBank/DDBJ databases">
        <title>The genome of the North American firefly Photinus pyralis.</title>
        <authorList>
            <consortium name="Photinus pyralis genome working group"/>
            <person name="Fallon T.R."/>
            <person name="Sander Lower S.E."/>
            <person name="Weng J.-K."/>
        </authorList>
    </citation>
    <scope>NUCLEOTIDE SEQUENCE</scope>
    <source>
        <strain evidence="1">TRF0915ILg1</strain>
        <tissue evidence="1">Whole body</tissue>
    </source>
</reference>
<name>A0A8K0DJP5_IGNLU</name>
<comment type="caution">
    <text evidence="1">The sequence shown here is derived from an EMBL/GenBank/DDBJ whole genome shotgun (WGS) entry which is preliminary data.</text>
</comment>
<keyword evidence="2" id="KW-1185">Reference proteome</keyword>
<dbReference type="AlphaFoldDB" id="A0A8K0DJP5"/>
<dbReference type="Proteomes" id="UP000801492">
    <property type="component" value="Unassembled WGS sequence"/>
</dbReference>
<dbReference type="EMBL" id="VTPC01000692">
    <property type="protein sequence ID" value="KAF2904727.1"/>
    <property type="molecule type" value="Genomic_DNA"/>
</dbReference>
<organism evidence="1 2">
    <name type="scientific">Ignelater luminosus</name>
    <name type="common">Cucubano</name>
    <name type="synonym">Pyrophorus luminosus</name>
    <dbReference type="NCBI Taxonomy" id="2038154"/>
    <lineage>
        <taxon>Eukaryota</taxon>
        <taxon>Metazoa</taxon>
        <taxon>Ecdysozoa</taxon>
        <taxon>Arthropoda</taxon>
        <taxon>Hexapoda</taxon>
        <taxon>Insecta</taxon>
        <taxon>Pterygota</taxon>
        <taxon>Neoptera</taxon>
        <taxon>Endopterygota</taxon>
        <taxon>Coleoptera</taxon>
        <taxon>Polyphaga</taxon>
        <taxon>Elateriformia</taxon>
        <taxon>Elateroidea</taxon>
        <taxon>Elateridae</taxon>
        <taxon>Agrypninae</taxon>
        <taxon>Pyrophorini</taxon>
        <taxon>Ignelater</taxon>
    </lineage>
</organism>
<evidence type="ECO:0000313" key="2">
    <source>
        <dbReference type="Proteomes" id="UP000801492"/>
    </source>
</evidence>
<dbReference type="OrthoDB" id="7383979at2759"/>
<protein>
    <recommendedName>
        <fullName evidence="3">HTH CENPB-type domain-containing protein</fullName>
    </recommendedName>
</protein>